<proteinExistence type="predicted"/>
<dbReference type="EMBL" id="CT573213">
    <property type="protein sequence ID" value="CAJ59287.1"/>
    <property type="molecule type" value="Genomic_DNA"/>
</dbReference>
<dbReference type="STRING" id="326424.FRAAL0613"/>
<dbReference type="Proteomes" id="UP000000657">
    <property type="component" value="Chromosome"/>
</dbReference>
<accession>Q0RT16</accession>
<sequence length="91" mass="9969">MPDVRPALARPALGRFLVYPEGFVSDLSLWIGKERARDGGGRAGVAAGSGEVEDLQIHDRPGRARLRSRPLVRRYPREPPQGRKAARVSGL</sequence>
<gene>
    <name evidence="2" type="ordered locus">FRAAL0613</name>
</gene>
<evidence type="ECO:0000256" key="1">
    <source>
        <dbReference type="SAM" id="MobiDB-lite"/>
    </source>
</evidence>
<evidence type="ECO:0000313" key="2">
    <source>
        <dbReference type="EMBL" id="CAJ59287.1"/>
    </source>
</evidence>
<evidence type="ECO:0000313" key="3">
    <source>
        <dbReference type="Proteomes" id="UP000000657"/>
    </source>
</evidence>
<dbReference type="KEGG" id="fal:FRAAL0613"/>
<feature type="compositionally biased region" description="Basic residues" evidence="1">
    <location>
        <begin position="63"/>
        <end position="74"/>
    </location>
</feature>
<protein>
    <submittedName>
        <fullName evidence="2">Uncharacterized protein</fullName>
    </submittedName>
</protein>
<dbReference type="HOGENOM" id="CLU_2422620_0_0_11"/>
<dbReference type="AlphaFoldDB" id="Q0RT16"/>
<name>Q0RT16_FRAAA</name>
<reference evidence="2 3" key="1">
    <citation type="journal article" date="2007" name="Genome Res.">
        <title>Genome characteristics of facultatively symbiotic Frankia sp. strains reflect host range and host plant biogeography.</title>
        <authorList>
            <person name="Normand P."/>
            <person name="Lapierre P."/>
            <person name="Tisa L.S."/>
            <person name="Gogarten J.P."/>
            <person name="Alloisio N."/>
            <person name="Bagnarol E."/>
            <person name="Bassi C.A."/>
            <person name="Berry A.M."/>
            <person name="Bickhart D.M."/>
            <person name="Choisne N."/>
            <person name="Couloux A."/>
            <person name="Cournoyer B."/>
            <person name="Cruveiller S."/>
            <person name="Daubin V."/>
            <person name="Demange N."/>
            <person name="Francino M.P."/>
            <person name="Goltsman E."/>
            <person name="Huang Y."/>
            <person name="Kopp O.R."/>
            <person name="Labarre L."/>
            <person name="Lapidus A."/>
            <person name="Lavire C."/>
            <person name="Marechal J."/>
            <person name="Martinez M."/>
            <person name="Mastronunzio J.E."/>
            <person name="Mullin B.C."/>
            <person name="Niemann J."/>
            <person name="Pujic P."/>
            <person name="Rawnsley T."/>
            <person name="Rouy Z."/>
            <person name="Schenowitz C."/>
            <person name="Sellstedt A."/>
            <person name="Tavares F."/>
            <person name="Tomkins J.P."/>
            <person name="Vallenet D."/>
            <person name="Valverde C."/>
            <person name="Wall L.G."/>
            <person name="Wang Y."/>
            <person name="Medigue C."/>
            <person name="Benson D.R."/>
        </authorList>
    </citation>
    <scope>NUCLEOTIDE SEQUENCE [LARGE SCALE GENOMIC DNA]</scope>
    <source>
        <strain evidence="3">DSM 45986 / CECT 9034 / ACN14a</strain>
    </source>
</reference>
<keyword evidence="3" id="KW-1185">Reference proteome</keyword>
<feature type="region of interest" description="Disordered" evidence="1">
    <location>
        <begin position="38"/>
        <end position="91"/>
    </location>
</feature>
<organism evidence="2 3">
    <name type="scientific">Frankia alni (strain DSM 45986 / CECT 9034 / ACN14a)</name>
    <dbReference type="NCBI Taxonomy" id="326424"/>
    <lineage>
        <taxon>Bacteria</taxon>
        <taxon>Bacillati</taxon>
        <taxon>Actinomycetota</taxon>
        <taxon>Actinomycetes</taxon>
        <taxon>Frankiales</taxon>
        <taxon>Frankiaceae</taxon>
        <taxon>Frankia</taxon>
    </lineage>
</organism>